<dbReference type="EMBL" id="VTPC01008160">
    <property type="protein sequence ID" value="KAF2893188.1"/>
    <property type="molecule type" value="Genomic_DNA"/>
</dbReference>
<dbReference type="Proteomes" id="UP000801492">
    <property type="component" value="Unassembled WGS sequence"/>
</dbReference>
<evidence type="ECO:0000256" key="1">
    <source>
        <dbReference type="SAM" id="MobiDB-lite"/>
    </source>
</evidence>
<sequence length="173" mass="19879">MGRFIFYSIELCFLVYLVSISYCQAENSRGPKRTRVSPYAGLVPFLRTGRSRLQLPSSESELGENYKRAKPSRTSIMAFPRVGRSETMEWGHDDGWNVQKKSNTGSPNNGLWFGPRLGRIHKRQDYKSDIPLAYFYISDYTPRLGRESEETMDETDTISEDQVNNDKTMLESA</sequence>
<protein>
    <submittedName>
        <fullName evidence="3">Uncharacterized protein</fullName>
    </submittedName>
</protein>
<evidence type="ECO:0000256" key="2">
    <source>
        <dbReference type="SAM" id="SignalP"/>
    </source>
</evidence>
<evidence type="ECO:0000313" key="4">
    <source>
        <dbReference type="Proteomes" id="UP000801492"/>
    </source>
</evidence>
<feature type="signal peptide" evidence="2">
    <location>
        <begin position="1"/>
        <end position="25"/>
    </location>
</feature>
<reference evidence="3" key="1">
    <citation type="submission" date="2019-08" db="EMBL/GenBank/DDBJ databases">
        <title>The genome of the North American firefly Photinus pyralis.</title>
        <authorList>
            <consortium name="Photinus pyralis genome working group"/>
            <person name="Fallon T.R."/>
            <person name="Sander Lower S.E."/>
            <person name="Weng J.-K."/>
        </authorList>
    </citation>
    <scope>NUCLEOTIDE SEQUENCE</scope>
    <source>
        <strain evidence="3">TRF0915ILg1</strain>
        <tissue evidence="3">Whole body</tissue>
    </source>
</reference>
<organism evidence="3 4">
    <name type="scientific">Ignelater luminosus</name>
    <name type="common">Cucubano</name>
    <name type="synonym">Pyrophorus luminosus</name>
    <dbReference type="NCBI Taxonomy" id="2038154"/>
    <lineage>
        <taxon>Eukaryota</taxon>
        <taxon>Metazoa</taxon>
        <taxon>Ecdysozoa</taxon>
        <taxon>Arthropoda</taxon>
        <taxon>Hexapoda</taxon>
        <taxon>Insecta</taxon>
        <taxon>Pterygota</taxon>
        <taxon>Neoptera</taxon>
        <taxon>Endopterygota</taxon>
        <taxon>Coleoptera</taxon>
        <taxon>Polyphaga</taxon>
        <taxon>Elateriformia</taxon>
        <taxon>Elateroidea</taxon>
        <taxon>Elateridae</taxon>
        <taxon>Agrypninae</taxon>
        <taxon>Pyrophorini</taxon>
        <taxon>Ignelater</taxon>
    </lineage>
</organism>
<name>A0A8K0GCF1_IGNLU</name>
<accession>A0A8K0GCF1</accession>
<evidence type="ECO:0000313" key="3">
    <source>
        <dbReference type="EMBL" id="KAF2893188.1"/>
    </source>
</evidence>
<dbReference type="OrthoDB" id="6430009at2759"/>
<feature type="chain" id="PRO_5035425786" evidence="2">
    <location>
        <begin position="26"/>
        <end position="173"/>
    </location>
</feature>
<comment type="caution">
    <text evidence="3">The sequence shown here is derived from an EMBL/GenBank/DDBJ whole genome shotgun (WGS) entry which is preliminary data.</text>
</comment>
<dbReference type="AlphaFoldDB" id="A0A8K0GCF1"/>
<proteinExistence type="predicted"/>
<keyword evidence="2" id="KW-0732">Signal</keyword>
<feature type="region of interest" description="Disordered" evidence="1">
    <location>
        <begin position="146"/>
        <end position="173"/>
    </location>
</feature>
<keyword evidence="4" id="KW-1185">Reference proteome</keyword>
<gene>
    <name evidence="3" type="ORF">ILUMI_12984</name>
</gene>
<feature type="compositionally biased region" description="Acidic residues" evidence="1">
    <location>
        <begin position="150"/>
        <end position="159"/>
    </location>
</feature>